<feature type="domain" description="Putative mucin/carbohydrate-binding" evidence="2">
    <location>
        <begin position="655"/>
        <end position="768"/>
    </location>
</feature>
<feature type="chain" id="PRO_5026820360" evidence="1">
    <location>
        <begin position="28"/>
        <end position="772"/>
    </location>
</feature>
<dbReference type="InterPro" id="IPR004954">
    <property type="entry name" value="Mucin-bd"/>
</dbReference>
<evidence type="ECO:0000313" key="3">
    <source>
        <dbReference type="EMBL" id="NEU05581.1"/>
    </source>
</evidence>
<dbReference type="Pfam" id="PF11958">
    <property type="entry name" value="DUF3472"/>
    <property type="match status" value="1"/>
</dbReference>
<dbReference type="Proteomes" id="UP000481872">
    <property type="component" value="Unassembled WGS sequence"/>
</dbReference>
<dbReference type="EMBL" id="JAAGPU010000023">
    <property type="protein sequence ID" value="NEU05581.1"/>
    <property type="molecule type" value="Genomic_DNA"/>
</dbReference>
<gene>
    <name evidence="3" type="ORF">G3M99_12095</name>
</gene>
<evidence type="ECO:0000256" key="1">
    <source>
        <dbReference type="SAM" id="SignalP"/>
    </source>
</evidence>
<name>A0A6M0H6V5_9CLOT</name>
<accession>A0A6M0H6V5</accession>
<proteinExistence type="predicted"/>
<dbReference type="Pfam" id="PF03272">
    <property type="entry name" value="Mucin_bdg"/>
    <property type="match status" value="3"/>
</dbReference>
<dbReference type="AlphaFoldDB" id="A0A6M0H6V5"/>
<evidence type="ECO:0000313" key="4">
    <source>
        <dbReference type="Proteomes" id="UP000481872"/>
    </source>
</evidence>
<sequence>MKRKSLLIGVIALLMGISIGNFKTAHAHTNATGMYVNPTNAKPSDIITTDWSAIKNPPYTYWAVHNWNAGGEAGGYAGFQQRADRRTAHFAIWDPVSVRHPIEAEYLSPNSTSSRFGGEGEGMKVETNYNWQPNNWYKMTMRNWQEDGHTKFGQWIRDESTKQWKQIAILDFPVANVNFNWGTGMFQEDWAGNGHQEREARLKNFYSRNISDGLWNSLNKQKITSQYPNMNWNGGGNSEYVWVSAGGNAKPSISSGQVFQLNQPNTPNVGNLDFDITNKKYENGKLNISWKLKEQSTPQFKGKIEIYDNSSMTGTPIKTINNIKSYKNEINEVVNLNISKGLYAKVILTDLFDNTVTKTATLINGNGEENKGSSFTFDFKGYSDKQFAKLDLDLTNLTSKLTVENIKTHYYFNDSYASILIQNEYGQTIFDKDFIGNKVNEAMVKDIPLKEGYYLTVKHREYSNRLFIINNDKNLSLNKGATNSYKISKNQLNPIDENDIPTPDKNPYLGKNFNITFKGLGDWIFGELNLDLTSKQANLKINKGEPHVYFTDSYASVVIKDTEGNNVYSEDFIGSKTNNALEKNISIKSGYYITIKHRESDNRLIITNINNNLELDKDKNITYKITDVGLVKCSENEIPTPSKPTYYGNEFNTVFKGYGDRIFVEMNMNLDENQATINISEGIVHSYFSNTYASVLIKNSQNETVYSKNFIGTNNYSKNSEIVSIDEGSIITITHLEFSNRLQLINTENQTELEKGSSVTYQVIDGGLKKLD</sequence>
<keyword evidence="4" id="KW-1185">Reference proteome</keyword>
<feature type="domain" description="Putative mucin/carbohydrate-binding" evidence="2">
    <location>
        <begin position="378"/>
        <end position="491"/>
    </location>
</feature>
<keyword evidence="1" id="KW-0732">Signal</keyword>
<reference evidence="3 4" key="1">
    <citation type="submission" date="2020-02" db="EMBL/GenBank/DDBJ databases">
        <title>Genome assembly of a novel Clostridium senegalense strain.</title>
        <authorList>
            <person name="Gupta T.B."/>
            <person name="Jauregui R."/>
            <person name="Maclean P."/>
            <person name="Nawarathana A."/>
            <person name="Brightwell G."/>
        </authorList>
    </citation>
    <scope>NUCLEOTIDE SEQUENCE [LARGE SCALE GENOMIC DNA]</scope>
    <source>
        <strain evidence="3 4">AGRFS4</strain>
    </source>
</reference>
<organism evidence="3 4">
    <name type="scientific">Clostridium senegalense</name>
    <dbReference type="NCBI Taxonomy" id="1465809"/>
    <lineage>
        <taxon>Bacteria</taxon>
        <taxon>Bacillati</taxon>
        <taxon>Bacillota</taxon>
        <taxon>Clostridia</taxon>
        <taxon>Eubacteriales</taxon>
        <taxon>Clostridiaceae</taxon>
        <taxon>Clostridium</taxon>
    </lineage>
</organism>
<dbReference type="RefSeq" id="WP_199870340.1">
    <property type="nucleotide sequence ID" value="NZ_JAAGPU010000023.1"/>
</dbReference>
<feature type="signal peptide" evidence="1">
    <location>
        <begin position="1"/>
        <end position="27"/>
    </location>
</feature>
<comment type="caution">
    <text evidence="3">The sequence shown here is derived from an EMBL/GenBank/DDBJ whole genome shotgun (WGS) entry which is preliminary data.</text>
</comment>
<evidence type="ECO:0000259" key="2">
    <source>
        <dbReference type="Pfam" id="PF03272"/>
    </source>
</evidence>
<protein>
    <submittedName>
        <fullName evidence="3">DUF3472 domain-containing protein</fullName>
    </submittedName>
</protein>
<feature type="domain" description="Putative mucin/carbohydrate-binding" evidence="2">
    <location>
        <begin position="517"/>
        <end position="630"/>
    </location>
</feature>
<dbReference type="InterPro" id="IPR021862">
    <property type="entry name" value="DUF3472"/>
</dbReference>